<sequence>MSKESFKEFIKKRPELAQAVFNNKTTFQKLYEAYDMYGEESTVFDEVLTKKNEVKESTSTSFKEITNLFRNIDLDTVQKSVNGLQKAVSLISEIVPKNNNEYVPNYEERPINKYYED</sequence>
<dbReference type="AlphaFoldDB" id="A0A9D1GC98"/>
<organism evidence="1 2">
    <name type="scientific">Candidatus Onthousia faecipullorum</name>
    <dbReference type="NCBI Taxonomy" id="2840887"/>
    <lineage>
        <taxon>Bacteria</taxon>
        <taxon>Bacillati</taxon>
        <taxon>Bacillota</taxon>
        <taxon>Bacilli</taxon>
        <taxon>Candidatus Onthousia</taxon>
    </lineage>
</organism>
<comment type="caution">
    <text evidence="1">The sequence shown here is derived from an EMBL/GenBank/DDBJ whole genome shotgun (WGS) entry which is preliminary data.</text>
</comment>
<evidence type="ECO:0000313" key="1">
    <source>
        <dbReference type="EMBL" id="HIT37882.1"/>
    </source>
</evidence>
<reference evidence="1" key="2">
    <citation type="journal article" date="2021" name="PeerJ">
        <title>Extensive microbial diversity within the chicken gut microbiome revealed by metagenomics and culture.</title>
        <authorList>
            <person name="Gilroy R."/>
            <person name="Ravi A."/>
            <person name="Getino M."/>
            <person name="Pursley I."/>
            <person name="Horton D.L."/>
            <person name="Alikhan N.F."/>
            <person name="Baker D."/>
            <person name="Gharbi K."/>
            <person name="Hall N."/>
            <person name="Watson M."/>
            <person name="Adriaenssens E.M."/>
            <person name="Foster-Nyarko E."/>
            <person name="Jarju S."/>
            <person name="Secka A."/>
            <person name="Antonio M."/>
            <person name="Oren A."/>
            <person name="Chaudhuri R.R."/>
            <person name="La Ragione R."/>
            <person name="Hildebrand F."/>
            <person name="Pallen M.J."/>
        </authorList>
    </citation>
    <scope>NUCLEOTIDE SEQUENCE</scope>
    <source>
        <strain evidence="1">CHK195-26880</strain>
    </source>
</reference>
<gene>
    <name evidence="1" type="ORF">IAB59_05355</name>
</gene>
<dbReference type="Pfam" id="PF14071">
    <property type="entry name" value="YlbD_coat"/>
    <property type="match status" value="1"/>
</dbReference>
<name>A0A9D1GC98_9FIRM</name>
<dbReference type="InterPro" id="IPR025953">
    <property type="entry name" value="YlbD_coat"/>
</dbReference>
<reference evidence="1" key="1">
    <citation type="submission" date="2020-10" db="EMBL/GenBank/DDBJ databases">
        <authorList>
            <person name="Gilroy R."/>
        </authorList>
    </citation>
    <scope>NUCLEOTIDE SEQUENCE</scope>
    <source>
        <strain evidence="1">CHK195-26880</strain>
    </source>
</reference>
<proteinExistence type="predicted"/>
<dbReference type="Proteomes" id="UP000886833">
    <property type="component" value="Unassembled WGS sequence"/>
</dbReference>
<dbReference type="EMBL" id="DVKQ01000068">
    <property type="protein sequence ID" value="HIT37882.1"/>
    <property type="molecule type" value="Genomic_DNA"/>
</dbReference>
<protein>
    <submittedName>
        <fullName evidence="1">Uncharacterized protein</fullName>
    </submittedName>
</protein>
<evidence type="ECO:0000313" key="2">
    <source>
        <dbReference type="Proteomes" id="UP000886833"/>
    </source>
</evidence>
<accession>A0A9D1GC98</accession>